<feature type="chain" id="PRO_5014140032" evidence="7">
    <location>
        <begin position="22"/>
        <end position="232"/>
    </location>
</feature>
<evidence type="ECO:0000256" key="5">
    <source>
        <dbReference type="ARBA" id="ARBA00023136"/>
    </source>
</evidence>
<evidence type="ECO:0000256" key="1">
    <source>
        <dbReference type="ARBA" id="ARBA00004508"/>
    </source>
</evidence>
<keyword evidence="4 6" id="KW-1133">Transmembrane helix</keyword>
<reference evidence="8 9" key="1">
    <citation type="journal article" date="2017" name="BMC Genomics">
        <title>Whole-genome assembly of Babesia ovata and comparative genomics between closely related pathogens.</title>
        <authorList>
            <person name="Yamagishi J."/>
            <person name="Asada M."/>
            <person name="Hakimi H."/>
            <person name="Tanaka T.Q."/>
            <person name="Sugimoto C."/>
            <person name="Kawazu S."/>
        </authorList>
    </citation>
    <scope>NUCLEOTIDE SEQUENCE [LARGE SCALE GENOMIC DNA]</scope>
    <source>
        <strain evidence="8 9">Miyake</strain>
    </source>
</reference>
<evidence type="ECO:0000256" key="6">
    <source>
        <dbReference type="SAM" id="Phobius"/>
    </source>
</evidence>
<keyword evidence="3 6" id="KW-0812">Transmembrane</keyword>
<protein>
    <submittedName>
        <fullName evidence="8">Apicoplast import protein</fullName>
    </submittedName>
</protein>
<evidence type="ECO:0000313" key="8">
    <source>
        <dbReference type="EMBL" id="GBE59201.1"/>
    </source>
</evidence>
<dbReference type="Proteomes" id="UP000236319">
    <property type="component" value="Unassembled WGS sequence"/>
</dbReference>
<comment type="subcellular location">
    <subcellularLocation>
        <location evidence="1">Plastid</location>
        <location evidence="1">Chloroplast membrane</location>
        <topology evidence="1">Multi-pass membrane protein</topology>
    </subcellularLocation>
</comment>
<evidence type="ECO:0000256" key="7">
    <source>
        <dbReference type="SAM" id="SignalP"/>
    </source>
</evidence>
<dbReference type="GO" id="GO:0031969">
    <property type="term" value="C:chloroplast membrane"/>
    <property type="evidence" value="ECO:0007669"/>
    <property type="project" value="UniProtKB-SubCell"/>
</dbReference>
<proteinExistence type="inferred from homology"/>
<feature type="transmembrane region" description="Helical" evidence="6">
    <location>
        <begin position="101"/>
        <end position="120"/>
    </location>
</feature>
<dbReference type="EMBL" id="BDSA01000001">
    <property type="protein sequence ID" value="GBE59201.1"/>
    <property type="molecule type" value="Genomic_DNA"/>
</dbReference>
<comment type="similarity">
    <text evidence="2">Belongs to the Tic20 family.</text>
</comment>
<dbReference type="AlphaFoldDB" id="A0A2H6K884"/>
<keyword evidence="9" id="KW-1185">Reference proteome</keyword>
<dbReference type="VEuPathDB" id="PiroplasmaDB:BOVATA_006940"/>
<evidence type="ECO:0000256" key="2">
    <source>
        <dbReference type="ARBA" id="ARBA00009596"/>
    </source>
</evidence>
<dbReference type="RefSeq" id="XP_028865444.1">
    <property type="nucleotide sequence ID" value="XM_029009611.1"/>
</dbReference>
<dbReference type="PANTHER" id="PTHR33510">
    <property type="entry name" value="PROTEIN TIC 20-II, CHLOROPLASTIC"/>
    <property type="match status" value="1"/>
</dbReference>
<comment type="caution">
    <text evidence="8">The sequence shown here is derived from an EMBL/GenBank/DDBJ whole genome shotgun (WGS) entry which is preliminary data.</text>
</comment>
<dbReference type="InterPro" id="IPR005691">
    <property type="entry name" value="Tic20"/>
</dbReference>
<dbReference type="Pfam" id="PF16166">
    <property type="entry name" value="TIC20"/>
    <property type="match status" value="1"/>
</dbReference>
<evidence type="ECO:0000256" key="3">
    <source>
        <dbReference type="ARBA" id="ARBA00022692"/>
    </source>
</evidence>
<dbReference type="GeneID" id="39872971"/>
<sequence>MLFRLLYTAVLVARWSVFASAGPAARPFRAFVETLSRRSSNALYETLSQGSYASPAECVAASAAYVLPLMDAVENFGEAVKPHVPPLAQDALQSIHKLSQFYSQVPFLSYTMSTLIYSGLVKKNQLKTSYFVRYHFLQSLILSSFQNALAMFYFKLLPIDASSQDFVSVVSLMSAVISSFGAVFYCVFHAILGRFAALPIISDAVQLHIGEIPSNEILKRRITDTDSVAAMR</sequence>
<dbReference type="OrthoDB" id="365983at2759"/>
<name>A0A2H6K884_9APIC</name>
<gene>
    <name evidence="8" type="ORF">BOVATA_006940</name>
</gene>
<evidence type="ECO:0000256" key="4">
    <source>
        <dbReference type="ARBA" id="ARBA00022989"/>
    </source>
</evidence>
<evidence type="ECO:0000313" key="9">
    <source>
        <dbReference type="Proteomes" id="UP000236319"/>
    </source>
</evidence>
<dbReference type="PANTHER" id="PTHR33510:SF5">
    <property type="entry name" value="PROTEIN TIC 20-II, CHLOROPLASTIC"/>
    <property type="match status" value="1"/>
</dbReference>
<keyword evidence="5 6" id="KW-0472">Membrane</keyword>
<keyword evidence="7" id="KW-0732">Signal</keyword>
<accession>A0A2H6K884</accession>
<feature type="signal peptide" evidence="7">
    <location>
        <begin position="1"/>
        <end position="21"/>
    </location>
</feature>
<feature type="transmembrane region" description="Helical" evidence="6">
    <location>
        <begin position="166"/>
        <end position="188"/>
    </location>
</feature>
<feature type="transmembrane region" description="Helical" evidence="6">
    <location>
        <begin position="132"/>
        <end position="154"/>
    </location>
</feature>
<organism evidence="8 9">
    <name type="scientific">Babesia ovata</name>
    <dbReference type="NCBI Taxonomy" id="189622"/>
    <lineage>
        <taxon>Eukaryota</taxon>
        <taxon>Sar</taxon>
        <taxon>Alveolata</taxon>
        <taxon>Apicomplexa</taxon>
        <taxon>Aconoidasida</taxon>
        <taxon>Piroplasmida</taxon>
        <taxon>Babesiidae</taxon>
        <taxon>Babesia</taxon>
    </lineage>
</organism>